<evidence type="ECO:0000313" key="2">
    <source>
        <dbReference type="Proteomes" id="UP000182025"/>
    </source>
</evidence>
<gene>
    <name evidence="1" type="ORF">SAMN05216177_103265</name>
</gene>
<sequence length="625" mass="66550">MTVNFRLGVTVKLLAASAAWLRDEAVRFARSLPGAMNITRSRIVDGYIMKASRVGNRATVYLIDTPGTVAVPGRALVGGPGSGYEPTHCPLIDLPGGRDDIARAWSRGPASLFPDHAGCPPLPVVLGGTLEPAVSVIESRIQPSLSVRQGIGVVELTVPLYMPGPYVVNPYAFVGRGDSNIVYLLNLYSPAIARARYSVGGDGWEVSDHEVPSDTWSIAVSDSALWDTAGALPFCKRIAPPAYDPGSSAATVFSAAQQPWARAIQLSMGVDDDGQAYFDTLLVIHVVAEMRNDDDRYGAKGLWFGVVRGIQPESAGPYLDLPWFSLDDTRLGSEPLMVPVLDPVEDVYSSNTLYPAMLARLDSGMVIAVVLHLNYASVDEGFAPFNAVYAYRWSEGGLTKDLIAGPVAAMIDPTDGQPHDFSFPIGIDADGETAYAVFFSSDVDYSAGARTTETSIDIVALTSAGAVVVLSELVPQRYCRNIVESRFSCVRYIGNGKYLFPATDQIEISPGVFNSLGDLVVMLYDSNLNVVSVAGVVVAERQLRTNLFIGAIDCPVLERVDDGVIVRQATVIITFGGLGQSAGESGVEGGQTFISADSGATWSVMADFGSPAGAYYCGTALKVRE</sequence>
<dbReference type="AlphaFoldDB" id="A0A1I5R2X2"/>
<evidence type="ECO:0000313" key="1">
    <source>
        <dbReference type="EMBL" id="SFP52868.1"/>
    </source>
</evidence>
<protein>
    <submittedName>
        <fullName evidence="1">Uncharacterized protein</fullName>
    </submittedName>
</protein>
<organism evidence="1 2">
    <name type="scientific">Ectopseudomonas toyotomiensis</name>
    <dbReference type="NCBI Taxonomy" id="554344"/>
    <lineage>
        <taxon>Bacteria</taxon>
        <taxon>Pseudomonadati</taxon>
        <taxon>Pseudomonadota</taxon>
        <taxon>Gammaproteobacteria</taxon>
        <taxon>Pseudomonadales</taxon>
        <taxon>Pseudomonadaceae</taxon>
        <taxon>Ectopseudomonas</taxon>
    </lineage>
</organism>
<keyword evidence="2" id="KW-1185">Reference proteome</keyword>
<dbReference type="Proteomes" id="UP000182025">
    <property type="component" value="Unassembled WGS sequence"/>
</dbReference>
<accession>A0A1I5R2X2</accession>
<name>A0A1I5R2X2_9GAMM</name>
<proteinExistence type="predicted"/>
<dbReference type="EMBL" id="FOXK01000003">
    <property type="protein sequence ID" value="SFP52868.1"/>
    <property type="molecule type" value="Genomic_DNA"/>
</dbReference>
<reference evidence="2" key="1">
    <citation type="submission" date="2016-10" db="EMBL/GenBank/DDBJ databases">
        <authorList>
            <person name="Varghese N."/>
            <person name="Submissions S."/>
        </authorList>
    </citation>
    <scope>NUCLEOTIDE SEQUENCE [LARGE SCALE GENOMIC DNA]</scope>
    <source>
        <strain evidence="2">JCM 15604</strain>
    </source>
</reference>